<feature type="transmembrane region" description="Helical" evidence="9">
    <location>
        <begin position="204"/>
        <end position="228"/>
    </location>
</feature>
<keyword evidence="9" id="KW-0812">Transmembrane</keyword>
<dbReference type="GO" id="GO:0017056">
    <property type="term" value="F:structural constituent of nuclear pore"/>
    <property type="evidence" value="ECO:0007669"/>
    <property type="project" value="InterPro"/>
</dbReference>
<dbReference type="SUPFAM" id="SSF81321">
    <property type="entry name" value="Family A G protein-coupled receptor-like"/>
    <property type="match status" value="1"/>
</dbReference>
<evidence type="ECO:0000313" key="11">
    <source>
        <dbReference type="EMBL" id="PWA24390.1"/>
    </source>
</evidence>
<keyword evidence="9" id="KW-1133">Transmembrane helix</keyword>
<comment type="subcellular location">
    <subcellularLocation>
        <location evidence="1">Nucleus</location>
        <location evidence="1">Nuclear pore complex</location>
    </subcellularLocation>
</comment>
<proteinExistence type="inferred from homology"/>
<evidence type="ECO:0000256" key="9">
    <source>
        <dbReference type="SAM" id="Phobius"/>
    </source>
</evidence>
<keyword evidence="5" id="KW-0653">Protein transport</keyword>
<dbReference type="GO" id="GO:0003723">
    <property type="term" value="F:RNA binding"/>
    <property type="evidence" value="ECO:0007669"/>
    <property type="project" value="TreeGrafter"/>
</dbReference>
<keyword evidence="7" id="KW-0906">Nuclear pore complex</keyword>
<dbReference type="GO" id="GO:0006405">
    <property type="term" value="P:RNA export from nucleus"/>
    <property type="evidence" value="ECO:0007669"/>
    <property type="project" value="TreeGrafter"/>
</dbReference>
<keyword evidence="9" id="KW-0472">Membrane</keyword>
<dbReference type="GO" id="GO:0034398">
    <property type="term" value="P:telomere tethering at nuclear periphery"/>
    <property type="evidence" value="ECO:0007669"/>
    <property type="project" value="TreeGrafter"/>
</dbReference>
<reference evidence="11 12" key="1">
    <citation type="journal article" date="2018" name="G3 (Bethesda)">
        <title>A High-Quality Reference Genome for the Invasive Mosquitofish Gambusia affinis Using a Chicago Library.</title>
        <authorList>
            <person name="Hoffberg S.L."/>
            <person name="Troendle N.J."/>
            <person name="Glenn T.C."/>
            <person name="Mahmud O."/>
            <person name="Louha S."/>
            <person name="Chalopin D."/>
            <person name="Bennetzen J.L."/>
            <person name="Mauricio R."/>
        </authorList>
    </citation>
    <scope>NUCLEOTIDE SEQUENCE [LARGE SCALE GENOMIC DNA]</scope>
    <source>
        <strain evidence="11">NE01/NJP1002.9</strain>
        <tissue evidence="11">Muscle</tissue>
    </source>
</reference>
<gene>
    <name evidence="11" type="ORF">CCH79_00011848</name>
</gene>
<dbReference type="Gene3D" id="3.30.1610.10">
    <property type="entry name" value="Peptidase S59, nucleoporin"/>
    <property type="match status" value="1"/>
</dbReference>
<feature type="domain" description="Peptidase S59" evidence="10">
    <location>
        <begin position="329"/>
        <end position="392"/>
    </location>
</feature>
<sequence>MKDLCSEITMLLGSRSKVYDNAFTGFLFASAAIVIISSYVGVIIAARSASTGKASALKARNTLVLHLVQLCLSLSSTIYNPMLIALIKIVQTVVFIRLHKFLYVLIILFPKCLSSLIYGLRDQTIRPILLTHLGCQLKPKIVSSHPNFSNSPPENTNLESYLIKYLPVHQHDFQLWNNLMEIQKDFQWSNISAELQYQEFLERVITFTLCTIPSCVFLFINGTMLFTLRSKFVFRDTCRYILLFNLLIADTAQLAVWIGDLEEEWVPAGCGDWPRTPSLCLPLLNSSRLAVAAISKHLVELHIPRQFIRRSGPVCVVVFPVLTLLPVCRRAEVTLDGVWPNDKTTCAQIRSPERLADMNYEGRLEKASRKQGARFLEYRPETGSWVFEVGLVPSITVSHFSKYGLQDSDEDDDVPPKTDPKKLKTMMSLPASRLQQLLPPSQQQVAPQAQSSGVFWSVPTAAYRIRTVSESD</sequence>
<name>A0A315VMV6_GAMAF</name>
<keyword evidence="8" id="KW-0539">Nucleus</keyword>
<dbReference type="GO" id="GO:0008139">
    <property type="term" value="F:nuclear localization sequence binding"/>
    <property type="evidence" value="ECO:0007669"/>
    <property type="project" value="TreeGrafter"/>
</dbReference>
<keyword evidence="6" id="KW-0811">Translocation</keyword>
<dbReference type="SUPFAM" id="SSF82215">
    <property type="entry name" value="C-terminal autoproteolytic domain of nucleoporin nup98"/>
    <property type="match status" value="1"/>
</dbReference>
<dbReference type="AlphaFoldDB" id="A0A315VMV6"/>
<evidence type="ECO:0000256" key="2">
    <source>
        <dbReference type="ARBA" id="ARBA00008926"/>
    </source>
</evidence>
<evidence type="ECO:0000256" key="6">
    <source>
        <dbReference type="ARBA" id="ARBA00023010"/>
    </source>
</evidence>
<evidence type="ECO:0000259" key="10">
    <source>
        <dbReference type="PROSITE" id="PS51434"/>
    </source>
</evidence>
<organism evidence="11 12">
    <name type="scientific">Gambusia affinis</name>
    <name type="common">Western mosquitofish</name>
    <name type="synonym">Heterandria affinis</name>
    <dbReference type="NCBI Taxonomy" id="33528"/>
    <lineage>
        <taxon>Eukaryota</taxon>
        <taxon>Metazoa</taxon>
        <taxon>Chordata</taxon>
        <taxon>Craniata</taxon>
        <taxon>Vertebrata</taxon>
        <taxon>Euteleostomi</taxon>
        <taxon>Actinopterygii</taxon>
        <taxon>Neopterygii</taxon>
        <taxon>Teleostei</taxon>
        <taxon>Neoteleostei</taxon>
        <taxon>Acanthomorphata</taxon>
        <taxon>Ovalentaria</taxon>
        <taxon>Atherinomorphae</taxon>
        <taxon>Cyprinodontiformes</taxon>
        <taxon>Poeciliidae</taxon>
        <taxon>Poeciliinae</taxon>
        <taxon>Gambusia</taxon>
    </lineage>
</organism>
<evidence type="ECO:0000256" key="1">
    <source>
        <dbReference type="ARBA" id="ARBA00004567"/>
    </source>
</evidence>
<evidence type="ECO:0000313" key="12">
    <source>
        <dbReference type="Proteomes" id="UP000250572"/>
    </source>
</evidence>
<feature type="transmembrane region" description="Helical" evidence="9">
    <location>
        <begin position="66"/>
        <end position="89"/>
    </location>
</feature>
<feature type="non-terminal residue" evidence="11">
    <location>
        <position position="472"/>
    </location>
</feature>
<dbReference type="InterPro" id="IPR036903">
    <property type="entry name" value="Nup98_auto-Pept-S59_dom_sf"/>
</dbReference>
<dbReference type="GO" id="GO:0044614">
    <property type="term" value="C:nuclear pore cytoplasmic filaments"/>
    <property type="evidence" value="ECO:0007669"/>
    <property type="project" value="TreeGrafter"/>
</dbReference>
<dbReference type="PROSITE" id="PS51434">
    <property type="entry name" value="NUP_C"/>
    <property type="match status" value="1"/>
</dbReference>
<keyword evidence="4" id="KW-0509">mRNA transport</keyword>
<dbReference type="GO" id="GO:0000973">
    <property type="term" value="P:post-transcriptional tethering of RNA polymerase II gene DNA at nuclear periphery"/>
    <property type="evidence" value="ECO:0007669"/>
    <property type="project" value="TreeGrafter"/>
</dbReference>
<feature type="transmembrane region" description="Helical" evidence="9">
    <location>
        <begin position="21"/>
        <end position="46"/>
    </location>
</feature>
<feature type="transmembrane region" description="Helical" evidence="9">
    <location>
        <begin position="101"/>
        <end position="120"/>
    </location>
</feature>
<evidence type="ECO:0000256" key="3">
    <source>
        <dbReference type="ARBA" id="ARBA00022448"/>
    </source>
</evidence>
<evidence type="ECO:0000256" key="8">
    <source>
        <dbReference type="ARBA" id="ARBA00023242"/>
    </source>
</evidence>
<dbReference type="InterPro" id="IPR007230">
    <property type="entry name" value="Nup98_auto-Pept-S59_dom"/>
</dbReference>
<accession>A0A315VMV6</accession>
<dbReference type="PANTHER" id="PTHR23198:SF6">
    <property type="entry name" value="NUCLEAR PORE COMPLEX PROTEIN NUP98-NUP96"/>
    <property type="match status" value="1"/>
</dbReference>
<dbReference type="GO" id="GO:0051028">
    <property type="term" value="P:mRNA transport"/>
    <property type="evidence" value="ECO:0007669"/>
    <property type="project" value="UniProtKB-KW"/>
</dbReference>
<evidence type="ECO:0000256" key="7">
    <source>
        <dbReference type="ARBA" id="ARBA00023132"/>
    </source>
</evidence>
<evidence type="ECO:0000256" key="5">
    <source>
        <dbReference type="ARBA" id="ARBA00022927"/>
    </source>
</evidence>
<keyword evidence="3" id="KW-0813">Transport</keyword>
<dbReference type="EMBL" id="NHOQ01001433">
    <property type="protein sequence ID" value="PWA24390.1"/>
    <property type="molecule type" value="Genomic_DNA"/>
</dbReference>
<comment type="caution">
    <text evidence="11">The sequence shown here is derived from an EMBL/GenBank/DDBJ whole genome shotgun (WGS) entry which is preliminary data.</text>
</comment>
<dbReference type="InterPro" id="IPR037665">
    <property type="entry name" value="Nucleoporin_S59-like"/>
</dbReference>
<protein>
    <recommendedName>
        <fullName evidence="10">Peptidase S59 domain-containing protein</fullName>
    </recommendedName>
</protein>
<keyword evidence="12" id="KW-1185">Reference proteome</keyword>
<dbReference type="PANTHER" id="PTHR23198">
    <property type="entry name" value="NUCLEOPORIN"/>
    <property type="match status" value="1"/>
</dbReference>
<dbReference type="Pfam" id="PF04096">
    <property type="entry name" value="Nucleoporin2"/>
    <property type="match status" value="1"/>
</dbReference>
<comment type="similarity">
    <text evidence="2">Belongs to the nucleoporin GLFG family.</text>
</comment>
<dbReference type="Proteomes" id="UP000250572">
    <property type="component" value="Unassembled WGS sequence"/>
</dbReference>
<dbReference type="GO" id="GO:0006606">
    <property type="term" value="P:protein import into nucleus"/>
    <property type="evidence" value="ECO:0007669"/>
    <property type="project" value="TreeGrafter"/>
</dbReference>
<evidence type="ECO:0000256" key="4">
    <source>
        <dbReference type="ARBA" id="ARBA00022816"/>
    </source>
</evidence>